<dbReference type="GO" id="GO:0016301">
    <property type="term" value="F:kinase activity"/>
    <property type="evidence" value="ECO:0007669"/>
    <property type="project" value="UniProtKB-KW"/>
</dbReference>
<dbReference type="AlphaFoldDB" id="A0A392MNZ2"/>
<dbReference type="EMBL" id="LXQA010014923">
    <property type="protein sequence ID" value="MCH88825.1"/>
    <property type="molecule type" value="Genomic_DNA"/>
</dbReference>
<accession>A0A392MNZ2</accession>
<gene>
    <name evidence="1" type="ORF">A2U01_0009718</name>
</gene>
<reference evidence="1 2" key="1">
    <citation type="journal article" date="2018" name="Front. Plant Sci.">
        <title>Red Clover (Trifolium pratense) and Zigzag Clover (T. medium) - A Picture of Genomic Similarities and Differences.</title>
        <authorList>
            <person name="Dluhosova J."/>
            <person name="Istvanek J."/>
            <person name="Nedelnik J."/>
            <person name="Repkova J."/>
        </authorList>
    </citation>
    <scope>NUCLEOTIDE SEQUENCE [LARGE SCALE GENOMIC DNA]</scope>
    <source>
        <strain evidence="2">cv. 10/8</strain>
        <tissue evidence="1">Leaf</tissue>
    </source>
</reference>
<sequence>MTTVDFLAKPDDNIRTTSSLISKVADDAQGMSILEELEADGV</sequence>
<proteinExistence type="predicted"/>
<organism evidence="1 2">
    <name type="scientific">Trifolium medium</name>
    <dbReference type="NCBI Taxonomy" id="97028"/>
    <lineage>
        <taxon>Eukaryota</taxon>
        <taxon>Viridiplantae</taxon>
        <taxon>Streptophyta</taxon>
        <taxon>Embryophyta</taxon>
        <taxon>Tracheophyta</taxon>
        <taxon>Spermatophyta</taxon>
        <taxon>Magnoliopsida</taxon>
        <taxon>eudicotyledons</taxon>
        <taxon>Gunneridae</taxon>
        <taxon>Pentapetalae</taxon>
        <taxon>rosids</taxon>
        <taxon>fabids</taxon>
        <taxon>Fabales</taxon>
        <taxon>Fabaceae</taxon>
        <taxon>Papilionoideae</taxon>
        <taxon>50 kb inversion clade</taxon>
        <taxon>NPAAA clade</taxon>
        <taxon>Hologalegina</taxon>
        <taxon>IRL clade</taxon>
        <taxon>Trifolieae</taxon>
        <taxon>Trifolium</taxon>
    </lineage>
</organism>
<name>A0A392MNZ2_9FABA</name>
<comment type="caution">
    <text evidence="1">The sequence shown here is derived from an EMBL/GenBank/DDBJ whole genome shotgun (WGS) entry which is preliminary data.</text>
</comment>
<keyword evidence="1" id="KW-0418">Kinase</keyword>
<protein>
    <submittedName>
        <fullName evidence="1">PfkB family carbohydrate kinase</fullName>
    </submittedName>
</protein>
<evidence type="ECO:0000313" key="2">
    <source>
        <dbReference type="Proteomes" id="UP000265520"/>
    </source>
</evidence>
<keyword evidence="2" id="KW-1185">Reference proteome</keyword>
<dbReference type="Proteomes" id="UP000265520">
    <property type="component" value="Unassembled WGS sequence"/>
</dbReference>
<evidence type="ECO:0000313" key="1">
    <source>
        <dbReference type="EMBL" id="MCH88825.1"/>
    </source>
</evidence>
<keyword evidence="1" id="KW-0808">Transferase</keyword>